<gene>
    <name evidence="6" type="ORF">E4P82_09770</name>
</gene>
<dbReference type="Pfam" id="PF01739">
    <property type="entry name" value="CheR"/>
    <property type="match status" value="1"/>
</dbReference>
<dbReference type="Pfam" id="PF08448">
    <property type="entry name" value="PAS_4"/>
    <property type="match status" value="1"/>
</dbReference>
<keyword evidence="2" id="KW-0175">Coiled coil</keyword>
<dbReference type="PROSITE" id="PS50122">
    <property type="entry name" value="CHEB"/>
    <property type="match status" value="1"/>
</dbReference>
<accession>A0ABX1TLM8</accession>
<dbReference type="EMBL" id="SPMZ01000026">
    <property type="protein sequence ID" value="NMQ19459.1"/>
    <property type="molecule type" value="Genomic_DNA"/>
</dbReference>
<feature type="domain" description="PAS" evidence="3">
    <location>
        <begin position="978"/>
        <end position="1023"/>
    </location>
</feature>
<dbReference type="InterPro" id="IPR022642">
    <property type="entry name" value="CheR_C"/>
</dbReference>
<dbReference type="InterPro" id="IPR000780">
    <property type="entry name" value="CheR_MeTrfase"/>
</dbReference>
<dbReference type="Pfam" id="PF13426">
    <property type="entry name" value="PAS_9"/>
    <property type="match status" value="1"/>
</dbReference>
<dbReference type="InterPro" id="IPR000014">
    <property type="entry name" value="PAS"/>
</dbReference>
<feature type="domain" description="PAS" evidence="3">
    <location>
        <begin position="876"/>
        <end position="908"/>
    </location>
</feature>
<dbReference type="Proteomes" id="UP000760480">
    <property type="component" value="Unassembled WGS sequence"/>
</dbReference>
<comment type="caution">
    <text evidence="6">The sequence shown here is derived from an EMBL/GenBank/DDBJ whole genome shotgun (WGS) entry which is preliminary data.</text>
</comment>
<name>A0ABX1TLM8_9GAMM</name>
<dbReference type="Pfam" id="PF03705">
    <property type="entry name" value="CheR_N"/>
    <property type="match status" value="1"/>
</dbReference>
<dbReference type="InterPro" id="IPR013656">
    <property type="entry name" value="PAS_4"/>
</dbReference>
<protein>
    <submittedName>
        <fullName evidence="6">PAS domain S-box protein</fullName>
    </submittedName>
</protein>
<dbReference type="CDD" id="cd16434">
    <property type="entry name" value="CheB-CheR_fusion"/>
    <property type="match status" value="1"/>
</dbReference>
<dbReference type="InterPro" id="IPR029063">
    <property type="entry name" value="SAM-dependent_MTases_sf"/>
</dbReference>
<dbReference type="SMART" id="SM00091">
    <property type="entry name" value="PAS"/>
    <property type="match status" value="3"/>
</dbReference>
<dbReference type="InterPro" id="IPR000673">
    <property type="entry name" value="Sig_transdc_resp-reg_Me-estase"/>
</dbReference>
<dbReference type="Pfam" id="PF13596">
    <property type="entry name" value="PAS_10"/>
    <property type="match status" value="1"/>
</dbReference>
<evidence type="ECO:0000259" key="3">
    <source>
        <dbReference type="PROSITE" id="PS50112"/>
    </source>
</evidence>
<dbReference type="PRINTS" id="PR00996">
    <property type="entry name" value="CHERMTFRASE"/>
</dbReference>
<dbReference type="SUPFAM" id="SSF53335">
    <property type="entry name" value="S-adenosyl-L-methionine-dependent methyltransferases"/>
    <property type="match status" value="1"/>
</dbReference>
<dbReference type="NCBIfam" id="TIGR00229">
    <property type="entry name" value="sensory_box"/>
    <property type="match status" value="2"/>
</dbReference>
<dbReference type="RefSeq" id="WP_169248712.1">
    <property type="nucleotide sequence ID" value="NZ_SPMZ01000026.1"/>
</dbReference>
<feature type="coiled-coil region" evidence="2">
    <location>
        <begin position="652"/>
        <end position="721"/>
    </location>
</feature>
<feature type="domain" description="CheB-type methylesterase" evidence="4">
    <location>
        <begin position="15"/>
        <end position="204"/>
    </location>
</feature>
<reference evidence="6 7" key="1">
    <citation type="submission" date="2019-03" db="EMBL/GenBank/DDBJ databases">
        <title>Metabolic reconstructions from genomes of highly enriched 'Candidatus Accumulibacter' and 'Candidatus Competibacter' bioreactor populations.</title>
        <authorList>
            <person name="Annavajhala M.K."/>
            <person name="Welles L."/>
            <person name="Abbas B."/>
            <person name="Sorokin D."/>
            <person name="Park H."/>
            <person name="Van Loosdrecht M."/>
            <person name="Chandran K."/>
        </authorList>
    </citation>
    <scope>NUCLEOTIDE SEQUENCE [LARGE SCALE GENOMIC DNA]</scope>
    <source>
        <strain evidence="6 7">SBR_G</strain>
    </source>
</reference>
<feature type="active site" evidence="1">
    <location>
        <position position="146"/>
    </location>
</feature>
<dbReference type="PROSITE" id="PS50123">
    <property type="entry name" value="CHER"/>
    <property type="match status" value="1"/>
</dbReference>
<dbReference type="Gene3D" id="3.40.50.150">
    <property type="entry name" value="Vaccinia Virus protein VP39"/>
    <property type="match status" value="1"/>
</dbReference>
<dbReference type="SUPFAM" id="SSF47757">
    <property type="entry name" value="Chemotaxis receptor methyltransferase CheR, N-terminal domain"/>
    <property type="match status" value="1"/>
</dbReference>
<evidence type="ECO:0000256" key="2">
    <source>
        <dbReference type="SAM" id="Coils"/>
    </source>
</evidence>
<dbReference type="Pfam" id="PF01339">
    <property type="entry name" value="CheB_methylest"/>
    <property type="match status" value="1"/>
</dbReference>
<evidence type="ECO:0000313" key="6">
    <source>
        <dbReference type="EMBL" id="NMQ19459.1"/>
    </source>
</evidence>
<dbReference type="SMART" id="SM00138">
    <property type="entry name" value="MeTrc"/>
    <property type="match status" value="1"/>
</dbReference>
<feature type="active site" evidence="1">
    <location>
        <position position="54"/>
    </location>
</feature>
<dbReference type="PANTHER" id="PTHR24422">
    <property type="entry name" value="CHEMOTAXIS PROTEIN METHYLTRANSFERASE"/>
    <property type="match status" value="1"/>
</dbReference>
<feature type="domain" description="CheR-type methyltransferase" evidence="5">
    <location>
        <begin position="210"/>
        <end position="460"/>
    </location>
</feature>
<evidence type="ECO:0000259" key="4">
    <source>
        <dbReference type="PROSITE" id="PS50122"/>
    </source>
</evidence>
<dbReference type="InterPro" id="IPR022641">
    <property type="entry name" value="CheR_N"/>
</dbReference>
<organism evidence="6 7">
    <name type="scientific">Candidatus Competibacter phosphatis</name>
    <dbReference type="NCBI Taxonomy" id="221280"/>
    <lineage>
        <taxon>Bacteria</taxon>
        <taxon>Pseudomonadati</taxon>
        <taxon>Pseudomonadota</taxon>
        <taxon>Gammaproteobacteria</taxon>
        <taxon>Candidatus Competibacteraceae</taxon>
        <taxon>Candidatus Competibacter</taxon>
    </lineage>
</organism>
<dbReference type="PROSITE" id="PS50112">
    <property type="entry name" value="PAS"/>
    <property type="match status" value="2"/>
</dbReference>
<dbReference type="CDD" id="cd00130">
    <property type="entry name" value="PAS"/>
    <property type="match status" value="2"/>
</dbReference>
<dbReference type="SUPFAM" id="SSF52738">
    <property type="entry name" value="Methylesterase CheB, C-terminal domain"/>
    <property type="match status" value="1"/>
</dbReference>
<evidence type="ECO:0000313" key="7">
    <source>
        <dbReference type="Proteomes" id="UP000760480"/>
    </source>
</evidence>
<keyword evidence="7" id="KW-1185">Reference proteome</keyword>
<dbReference type="InterPro" id="IPR050903">
    <property type="entry name" value="Bact_Chemotaxis_MeTrfase"/>
</dbReference>
<dbReference type="InterPro" id="IPR035909">
    <property type="entry name" value="CheB_C"/>
</dbReference>
<dbReference type="Gene3D" id="3.30.450.20">
    <property type="entry name" value="PAS domain"/>
    <property type="match status" value="3"/>
</dbReference>
<dbReference type="SUPFAM" id="SSF55785">
    <property type="entry name" value="PYP-like sensor domain (PAS domain)"/>
    <property type="match status" value="3"/>
</dbReference>
<keyword evidence="1" id="KW-0145">Chemotaxis</keyword>
<keyword evidence="1" id="KW-0378">Hydrolase</keyword>
<feature type="active site" evidence="1">
    <location>
        <position position="27"/>
    </location>
</feature>
<proteinExistence type="predicted"/>
<sequence>MQSSEAAPKSEIPDPSVPLFYVGIGASAGGLEALESFFSQMVADSGMAFIVIQHLSPHYKSMMVELLSKRTAMPVRRAEEGMRVEANSVYLIPPKKNLSIFHGKLLLSESDHARGLNLPIDVFLRSLADDQAEKSIGVILSGTGSDGMRGIRTIKGAGGMVMVQSEESAKFDGMPRAAISTGLADFTLPPEEMPQKLLSFARHPYAAKADRPQTLLLDEDNLARIFALLRERARVDFTFYKPSTVIRRIERRMTVNQVHDLREYVRFMEDYSGEAMTLYRELLIGVTSFFRDREVFEALETQYLPALFKRVTDWEIRFWIAACSTGEEAYSLAMLSREVLEQMDKRLEIKIFATDIDHDAILRASSGLYPESIAADLSPKLLAKYFHRRDDHYQIDRSIREMVVFAQHNLVKDPPFTNIELVSCRNLLIYLQPVLQRKAMESINFSLNPQGLLVLGSSETTGELADLYEPLNQGCRIYASKGKRHQSGGSDFSTMPETVPWQHRTRSIHGVWPRGQDEDRFLNRILQSLAGDYIPLMVVVNEQMEPLHILGNSDGYFQRPSGLQTNDVTKNVVKDLAIPLATGLQKVFKTGEELKYTNIRIHWRDELKTVQMRICSLPGKKGQEPLAAVFIEEVSPPQEATTLSGTPVYDVGLVAEQRINDLEQELQFSRENLQATIEELETSNEELQATNEELLAGNEELQSTNEELQSVNEELHTVNTEYQSKILELTELNNDLDNLIASTRIATLFLDEDLTVRRFTPEIRRVFKILDGDIGRPINHMTHELVDNDFLDLVRDVVQHGQEQAREVRTRNGDWFQMRILPYHISVTSVSGVVLTFIDIGLFKAVQDMLSDRETLISSLYRAAPVGISRIVNRTFLEVNDQLCQTLGYAREELIGQSARLLYPSTAEFEAVGKDLYQQIRKNSVGTMETRWRRKDGTVFPVLLSASSLHPANPDDGTTFTALDLSSHEREAARTQTSEARYRQLADSLEEGVVYQNVHGVITFANAAAERILMLAKDPANGRIVTHPHWSVLRENGVEWPADQHPAMIALRTRLPVKAMIMGLRNARSGQTRWLRLSAMPLLEADTEQPVLQVCSIFHEITETVETARQLSHVQEDLRQVTALAQPSLAALAARINALEESGTADEDSHAWRDRAHESLKMLQRLVGKIATLSPSGEPSSSSSH</sequence>
<dbReference type="Gene3D" id="3.40.50.180">
    <property type="entry name" value="Methylesterase CheB, C-terminal domain"/>
    <property type="match status" value="1"/>
</dbReference>
<dbReference type="InterPro" id="IPR035965">
    <property type="entry name" value="PAS-like_dom_sf"/>
</dbReference>
<evidence type="ECO:0000256" key="1">
    <source>
        <dbReference type="PROSITE-ProRule" id="PRU00050"/>
    </source>
</evidence>
<dbReference type="PANTHER" id="PTHR24422:SF27">
    <property type="entry name" value="PROTEIN-GLUTAMATE O-METHYLTRANSFERASE"/>
    <property type="match status" value="1"/>
</dbReference>
<evidence type="ECO:0000259" key="5">
    <source>
        <dbReference type="PROSITE" id="PS50123"/>
    </source>
</evidence>